<evidence type="ECO:0000313" key="2">
    <source>
        <dbReference type="EMBL" id="KAH3794743.1"/>
    </source>
</evidence>
<dbReference type="Gene3D" id="3.40.30.10">
    <property type="entry name" value="Glutaredoxin"/>
    <property type="match status" value="1"/>
</dbReference>
<dbReference type="AlphaFoldDB" id="A0A9D4FC72"/>
<reference evidence="2" key="1">
    <citation type="journal article" date="2019" name="bioRxiv">
        <title>The Genome of the Zebra Mussel, Dreissena polymorpha: A Resource for Invasive Species Research.</title>
        <authorList>
            <person name="McCartney M.A."/>
            <person name="Auch B."/>
            <person name="Kono T."/>
            <person name="Mallez S."/>
            <person name="Zhang Y."/>
            <person name="Obille A."/>
            <person name="Becker A."/>
            <person name="Abrahante J.E."/>
            <person name="Garbe J."/>
            <person name="Badalamenti J.P."/>
            <person name="Herman A."/>
            <person name="Mangelson H."/>
            <person name="Liachko I."/>
            <person name="Sullivan S."/>
            <person name="Sone E.D."/>
            <person name="Koren S."/>
            <person name="Silverstein K.A.T."/>
            <person name="Beckman K.B."/>
            <person name="Gohl D.M."/>
        </authorList>
    </citation>
    <scope>NUCLEOTIDE SEQUENCE</scope>
    <source>
        <strain evidence="2">Duluth1</strain>
        <tissue evidence="2">Whole animal</tissue>
    </source>
</reference>
<dbReference type="GO" id="GO:0005737">
    <property type="term" value="C:cytoplasm"/>
    <property type="evidence" value="ECO:0007669"/>
    <property type="project" value="TreeGrafter"/>
</dbReference>
<proteinExistence type="predicted"/>
<gene>
    <name evidence="2" type="ORF">DPMN_148281</name>
</gene>
<keyword evidence="3" id="KW-1185">Reference proteome</keyword>
<dbReference type="InterPro" id="IPR014025">
    <property type="entry name" value="Glutaredoxin_subgr"/>
</dbReference>
<sequence>MIKIISKDAKMAGAKPFVDKKLKQRKVLLFSKTYSPTCNEIKTILEGYGLKFPNYEVVEIESRQDCNQIENYFQILCLTDRRDVPQLFLDGKYVGGEKEIHLLHKSGDLGKMLVTSGALKRTS</sequence>
<dbReference type="InterPro" id="IPR036249">
    <property type="entry name" value="Thioredoxin-like_sf"/>
</dbReference>
<dbReference type="SUPFAM" id="SSF52833">
    <property type="entry name" value="Thioredoxin-like"/>
    <property type="match status" value="1"/>
</dbReference>
<comment type="caution">
    <text evidence="2">The sequence shown here is derived from an EMBL/GenBank/DDBJ whole genome shotgun (WGS) entry which is preliminary data.</text>
</comment>
<name>A0A9D4FC72_DREPO</name>
<feature type="domain" description="Glutaredoxin" evidence="1">
    <location>
        <begin position="27"/>
        <end position="94"/>
    </location>
</feature>
<reference evidence="2" key="2">
    <citation type="submission" date="2020-11" db="EMBL/GenBank/DDBJ databases">
        <authorList>
            <person name="McCartney M.A."/>
            <person name="Auch B."/>
            <person name="Kono T."/>
            <person name="Mallez S."/>
            <person name="Becker A."/>
            <person name="Gohl D.M."/>
            <person name="Silverstein K.A.T."/>
            <person name="Koren S."/>
            <person name="Bechman K.B."/>
            <person name="Herman A."/>
            <person name="Abrahante J.E."/>
            <person name="Garbe J."/>
        </authorList>
    </citation>
    <scope>NUCLEOTIDE SEQUENCE</scope>
    <source>
        <strain evidence="2">Duluth1</strain>
        <tissue evidence="2">Whole animal</tissue>
    </source>
</reference>
<dbReference type="PROSITE" id="PS51354">
    <property type="entry name" value="GLUTAREDOXIN_2"/>
    <property type="match status" value="1"/>
</dbReference>
<accession>A0A9D4FC72</accession>
<dbReference type="EMBL" id="JAIWYP010000007">
    <property type="protein sequence ID" value="KAH3794743.1"/>
    <property type="molecule type" value="Genomic_DNA"/>
</dbReference>
<evidence type="ECO:0000259" key="1">
    <source>
        <dbReference type="Pfam" id="PF00462"/>
    </source>
</evidence>
<dbReference type="Pfam" id="PF00462">
    <property type="entry name" value="Glutaredoxin"/>
    <property type="match status" value="1"/>
</dbReference>
<dbReference type="PRINTS" id="PR00160">
    <property type="entry name" value="GLUTAREDOXIN"/>
</dbReference>
<evidence type="ECO:0000313" key="3">
    <source>
        <dbReference type="Proteomes" id="UP000828390"/>
    </source>
</evidence>
<protein>
    <recommendedName>
        <fullName evidence="1">Glutaredoxin domain-containing protein</fullName>
    </recommendedName>
</protein>
<dbReference type="PANTHER" id="PTHR45694:SF18">
    <property type="entry name" value="GLUTAREDOXIN-1-RELATED"/>
    <property type="match status" value="1"/>
</dbReference>
<dbReference type="GO" id="GO:0034599">
    <property type="term" value="P:cellular response to oxidative stress"/>
    <property type="evidence" value="ECO:0007669"/>
    <property type="project" value="TreeGrafter"/>
</dbReference>
<dbReference type="InterPro" id="IPR002109">
    <property type="entry name" value="Glutaredoxin"/>
</dbReference>
<dbReference type="Proteomes" id="UP000828390">
    <property type="component" value="Unassembled WGS sequence"/>
</dbReference>
<dbReference type="PANTHER" id="PTHR45694">
    <property type="entry name" value="GLUTAREDOXIN 2"/>
    <property type="match status" value="1"/>
</dbReference>
<dbReference type="GO" id="GO:0015038">
    <property type="term" value="F:glutathione disulfide oxidoreductase activity"/>
    <property type="evidence" value="ECO:0007669"/>
    <property type="project" value="TreeGrafter"/>
</dbReference>
<organism evidence="2 3">
    <name type="scientific">Dreissena polymorpha</name>
    <name type="common">Zebra mussel</name>
    <name type="synonym">Mytilus polymorpha</name>
    <dbReference type="NCBI Taxonomy" id="45954"/>
    <lineage>
        <taxon>Eukaryota</taxon>
        <taxon>Metazoa</taxon>
        <taxon>Spiralia</taxon>
        <taxon>Lophotrochozoa</taxon>
        <taxon>Mollusca</taxon>
        <taxon>Bivalvia</taxon>
        <taxon>Autobranchia</taxon>
        <taxon>Heteroconchia</taxon>
        <taxon>Euheterodonta</taxon>
        <taxon>Imparidentia</taxon>
        <taxon>Neoheterodontei</taxon>
        <taxon>Myida</taxon>
        <taxon>Dreissenoidea</taxon>
        <taxon>Dreissenidae</taxon>
        <taxon>Dreissena</taxon>
    </lineage>
</organism>